<reference evidence="12" key="3">
    <citation type="submission" date="2020-05" db="EMBL/GenBank/DDBJ databases">
        <title>Electrophorus electricus (electric eel) genome, fEleEle1, primary haplotype.</title>
        <authorList>
            <person name="Myers G."/>
            <person name="Meyer A."/>
            <person name="Fedrigo O."/>
            <person name="Formenti G."/>
            <person name="Rhie A."/>
            <person name="Tracey A."/>
            <person name="Sims Y."/>
            <person name="Jarvis E.D."/>
        </authorList>
    </citation>
    <scope>NUCLEOTIDE SEQUENCE [LARGE SCALE GENOMIC DNA]</scope>
</reference>
<dbReference type="Proteomes" id="UP000314983">
    <property type="component" value="Chromosome 13"/>
</dbReference>
<dbReference type="PROSITE" id="PS01360">
    <property type="entry name" value="ZF_MYND_1"/>
    <property type="match status" value="1"/>
</dbReference>
<dbReference type="InterPro" id="IPR046341">
    <property type="entry name" value="SET_dom_sf"/>
</dbReference>
<dbReference type="STRING" id="8005.ENSEEEP00000028183"/>
<dbReference type="GO" id="GO:0140999">
    <property type="term" value="F:histone H3K4 trimethyltransferase activity"/>
    <property type="evidence" value="ECO:0007669"/>
    <property type="project" value="UniProtKB-EC"/>
</dbReference>
<dbReference type="GO" id="GO:0008270">
    <property type="term" value="F:zinc ion binding"/>
    <property type="evidence" value="ECO:0007669"/>
    <property type="project" value="UniProtKB-KW"/>
</dbReference>
<reference evidence="13" key="2">
    <citation type="journal article" date="2017" name="Sci. Adv.">
        <title>A tail of two voltages: Proteomic comparison of the three electric organs of the electric eel.</title>
        <authorList>
            <person name="Traeger L.L."/>
            <person name="Sabat G."/>
            <person name="Barrett-Wilt G.A."/>
            <person name="Wells G.B."/>
            <person name="Sussman M.R."/>
        </authorList>
    </citation>
    <scope>NUCLEOTIDE SEQUENCE [LARGE SCALE GENOMIC DNA]</scope>
</reference>
<dbReference type="Gene3D" id="1.25.40.10">
    <property type="entry name" value="Tetratricopeptide repeat domain"/>
    <property type="match status" value="1"/>
</dbReference>
<sequence>MAKKTERFSSAGRGNGLRALLEIKTGELIHSCEPYAFCIAKNSLKSTCQSCLSRGDGLLRCSQCKCTRYCSTQCQRQAWPEHKRECKCLKHLQPRVPTDSVRLAARIIFRLLSDPEPHPEESYPLAEHQSHLEDMSAEKRGGLTQLCSMLQLYLLQEVCDVSVLPGGLDLMGLLSRVTCNCFSISDGELQDIGVGLYPSMSLLNHDCQPNCVMVFVGKRLQLRAIRNIQPHEELTISYTDVLAPGQERQAHLQQQYHFLCQCQRCNREDSDSHMLAGDKTAWMIIRDALPHLEHLRTEHQWEELQKESQILLARHAHAVPDTNVYLLRLLDMAMDACISLDQYEAALEYGNRTLGPYRLHYAEPHPSWAVELFRVGKLQHYLGRLEEASNSFTQAYDVMKVTHGTEHPLFNEVSRKLTEVQAELRRT</sequence>
<dbReference type="InterPro" id="IPR001214">
    <property type="entry name" value="SET_dom"/>
</dbReference>
<dbReference type="Ensembl" id="ENSEEET00000028509.2">
    <property type="protein sequence ID" value="ENSEEEP00000028183.2"/>
    <property type="gene ID" value="ENSEEEG00000013563.2"/>
</dbReference>
<dbReference type="InterPro" id="IPR011990">
    <property type="entry name" value="TPR-like_helical_dom_sf"/>
</dbReference>
<dbReference type="PROSITE" id="PS50865">
    <property type="entry name" value="ZF_MYND_2"/>
    <property type="match status" value="1"/>
</dbReference>
<accession>A0A4W4FWA7</accession>
<organism evidence="12 13">
    <name type="scientific">Electrophorus electricus</name>
    <name type="common">Electric eel</name>
    <name type="synonym">Gymnotus electricus</name>
    <dbReference type="NCBI Taxonomy" id="8005"/>
    <lineage>
        <taxon>Eukaryota</taxon>
        <taxon>Metazoa</taxon>
        <taxon>Chordata</taxon>
        <taxon>Craniata</taxon>
        <taxon>Vertebrata</taxon>
        <taxon>Euteleostomi</taxon>
        <taxon>Actinopterygii</taxon>
        <taxon>Neopterygii</taxon>
        <taxon>Teleostei</taxon>
        <taxon>Ostariophysi</taxon>
        <taxon>Gymnotiformes</taxon>
        <taxon>Gymnotoidei</taxon>
        <taxon>Gymnotidae</taxon>
        <taxon>Electrophorus</taxon>
    </lineage>
</organism>
<evidence type="ECO:0000313" key="13">
    <source>
        <dbReference type="Proteomes" id="UP000314983"/>
    </source>
</evidence>
<dbReference type="OMA" id="LHMKLGK"/>
<evidence type="ECO:0000256" key="3">
    <source>
        <dbReference type="ARBA" id="ARBA00022679"/>
    </source>
</evidence>
<dbReference type="GeneTree" id="ENSGT00940000156766"/>
<dbReference type="GeneID" id="113571119"/>
<gene>
    <name evidence="12" type="primary">SMYD3</name>
</gene>
<dbReference type="SMART" id="SM00317">
    <property type="entry name" value="SET"/>
    <property type="match status" value="1"/>
</dbReference>
<reference evidence="12" key="4">
    <citation type="submission" date="2025-08" db="UniProtKB">
        <authorList>
            <consortium name="Ensembl"/>
        </authorList>
    </citation>
    <scope>IDENTIFICATION</scope>
</reference>
<dbReference type="Gene3D" id="1.25.40.970">
    <property type="match status" value="1"/>
</dbReference>
<dbReference type="Pfam" id="PF01753">
    <property type="entry name" value="zf-MYND"/>
    <property type="match status" value="1"/>
</dbReference>
<feature type="domain" description="SET" evidence="10">
    <location>
        <begin position="3"/>
        <end position="239"/>
    </location>
</feature>
<evidence type="ECO:0000256" key="5">
    <source>
        <dbReference type="ARBA" id="ARBA00022723"/>
    </source>
</evidence>
<keyword evidence="2" id="KW-0489">Methyltransferase</keyword>
<keyword evidence="13" id="KW-1185">Reference proteome</keyword>
<evidence type="ECO:0000256" key="7">
    <source>
        <dbReference type="ARBA" id="ARBA00022833"/>
    </source>
</evidence>
<evidence type="ECO:0000256" key="6">
    <source>
        <dbReference type="ARBA" id="ARBA00022771"/>
    </source>
</evidence>
<dbReference type="Gene3D" id="2.170.270.10">
    <property type="entry name" value="SET domain"/>
    <property type="match status" value="1"/>
</dbReference>
<dbReference type="EC" id="2.1.1.354" evidence="1"/>
<protein>
    <recommendedName>
        <fullName evidence="1">[histone H3]-lysine(4) N-trimethyltransferase</fullName>
        <ecNumber evidence="1">2.1.1.354</ecNumber>
    </recommendedName>
</protein>
<feature type="domain" description="MYND-type" evidence="11">
    <location>
        <begin position="48"/>
        <end position="86"/>
    </location>
</feature>
<dbReference type="PROSITE" id="PS50280">
    <property type="entry name" value="SET"/>
    <property type="match status" value="1"/>
</dbReference>
<dbReference type="SUPFAM" id="SSF48452">
    <property type="entry name" value="TPR-like"/>
    <property type="match status" value="1"/>
</dbReference>
<dbReference type="Pfam" id="PF00856">
    <property type="entry name" value="SET"/>
    <property type="match status" value="1"/>
</dbReference>
<dbReference type="RefSeq" id="XP_026855707.2">
    <property type="nucleotide sequence ID" value="XM_026999906.2"/>
</dbReference>
<keyword evidence="6 9" id="KW-0863">Zinc-finger</keyword>
<reference evidence="13" key="1">
    <citation type="journal article" date="2014" name="Science">
        <title>Nonhuman genetics. Genomic basis for the convergent evolution of electric organs.</title>
        <authorList>
            <person name="Gallant J.R."/>
            <person name="Traeger L.L."/>
            <person name="Volkening J.D."/>
            <person name="Moffett H."/>
            <person name="Chen P.H."/>
            <person name="Novina C.D."/>
            <person name="Phillips G.N.Jr."/>
            <person name="Anand R."/>
            <person name="Wells G.B."/>
            <person name="Pinch M."/>
            <person name="Guth R."/>
            <person name="Unguez G.A."/>
            <person name="Albert J.S."/>
            <person name="Zakon H.H."/>
            <person name="Samanta M.P."/>
            <person name="Sussman M.R."/>
        </authorList>
    </citation>
    <scope>NUCLEOTIDE SEQUENCE [LARGE SCALE GENOMIC DNA]</scope>
</reference>
<dbReference type="GO" id="GO:0032259">
    <property type="term" value="P:methylation"/>
    <property type="evidence" value="ECO:0007669"/>
    <property type="project" value="UniProtKB-KW"/>
</dbReference>
<keyword evidence="3" id="KW-0808">Transferase</keyword>
<keyword evidence="7" id="KW-0862">Zinc</keyword>
<dbReference type="Gene3D" id="6.10.140.2220">
    <property type="match status" value="1"/>
</dbReference>
<dbReference type="SUPFAM" id="SSF82199">
    <property type="entry name" value="SET domain"/>
    <property type="match status" value="1"/>
</dbReference>
<dbReference type="GO" id="GO:0005634">
    <property type="term" value="C:nucleus"/>
    <property type="evidence" value="ECO:0007669"/>
    <property type="project" value="TreeGrafter"/>
</dbReference>
<dbReference type="FunFam" id="2.170.270.10:FF:000013">
    <property type="entry name" value="Histone-lysine N-methyltransferase SMYD1 isoform 1"/>
    <property type="match status" value="1"/>
</dbReference>
<name>A0A4W4FWA7_ELEEL</name>
<dbReference type="InterPro" id="IPR050869">
    <property type="entry name" value="H3K4_H4K5_MeTrfase"/>
</dbReference>
<proteinExistence type="predicted"/>
<evidence type="ECO:0000256" key="9">
    <source>
        <dbReference type="PROSITE-ProRule" id="PRU00134"/>
    </source>
</evidence>
<dbReference type="PANTHER" id="PTHR12197">
    <property type="entry name" value="HISTONE-LYSINE N-METHYLTRANSFERASE SMYD"/>
    <property type="match status" value="1"/>
</dbReference>
<dbReference type="InterPro" id="IPR002893">
    <property type="entry name" value="Znf_MYND"/>
</dbReference>
<evidence type="ECO:0000256" key="4">
    <source>
        <dbReference type="ARBA" id="ARBA00022691"/>
    </source>
</evidence>
<dbReference type="AlphaFoldDB" id="A0A4W4FWA7"/>
<evidence type="ECO:0000256" key="1">
    <source>
        <dbReference type="ARBA" id="ARBA00012182"/>
    </source>
</evidence>
<evidence type="ECO:0000256" key="2">
    <source>
        <dbReference type="ARBA" id="ARBA00022603"/>
    </source>
</evidence>
<reference evidence="12" key="5">
    <citation type="submission" date="2025-09" db="UniProtKB">
        <authorList>
            <consortium name="Ensembl"/>
        </authorList>
    </citation>
    <scope>IDENTIFICATION</scope>
</reference>
<evidence type="ECO:0000259" key="10">
    <source>
        <dbReference type="PROSITE" id="PS50280"/>
    </source>
</evidence>
<comment type="catalytic activity">
    <reaction evidence="8">
        <text>L-lysyl(4)-[histone H3] + 3 S-adenosyl-L-methionine = N(6),N(6),N(6)-trimethyl-L-lysyl(4)-[histone H3] + 3 S-adenosyl-L-homocysteine + 3 H(+)</text>
        <dbReference type="Rhea" id="RHEA:60260"/>
        <dbReference type="Rhea" id="RHEA-COMP:15537"/>
        <dbReference type="Rhea" id="RHEA-COMP:15547"/>
        <dbReference type="ChEBI" id="CHEBI:15378"/>
        <dbReference type="ChEBI" id="CHEBI:29969"/>
        <dbReference type="ChEBI" id="CHEBI:57856"/>
        <dbReference type="ChEBI" id="CHEBI:59789"/>
        <dbReference type="ChEBI" id="CHEBI:61961"/>
        <dbReference type="EC" id="2.1.1.354"/>
    </reaction>
</comment>
<dbReference type="PANTHER" id="PTHR12197:SF288">
    <property type="entry name" value="HISTONE-LYSINE N-METHYLTRANSFERASE SMYD3"/>
    <property type="match status" value="1"/>
</dbReference>
<keyword evidence="5" id="KW-0479">Metal-binding</keyword>
<evidence type="ECO:0000313" key="12">
    <source>
        <dbReference type="Ensembl" id="ENSEEEP00000028183.2"/>
    </source>
</evidence>
<evidence type="ECO:0000259" key="11">
    <source>
        <dbReference type="PROSITE" id="PS50865"/>
    </source>
</evidence>
<dbReference type="Gene3D" id="1.10.220.160">
    <property type="match status" value="1"/>
</dbReference>
<evidence type="ECO:0000256" key="8">
    <source>
        <dbReference type="ARBA" id="ARBA00047571"/>
    </source>
</evidence>
<keyword evidence="4" id="KW-0949">S-adenosyl-L-methionine</keyword>